<comment type="caution">
    <text evidence="2">The sequence shown here is derived from an EMBL/GenBank/DDBJ whole genome shotgun (WGS) entry which is preliminary data.</text>
</comment>
<protein>
    <recommendedName>
        <fullName evidence="4">ATP-grasp-modified RiPP</fullName>
    </recommendedName>
</protein>
<evidence type="ECO:0000313" key="2">
    <source>
        <dbReference type="EMBL" id="MFC1420075.1"/>
    </source>
</evidence>
<evidence type="ECO:0000313" key="3">
    <source>
        <dbReference type="Proteomes" id="UP001592531"/>
    </source>
</evidence>
<reference evidence="2 3" key="1">
    <citation type="submission" date="2024-09" db="EMBL/GenBank/DDBJ databases">
        <authorList>
            <person name="Lee S.D."/>
        </authorList>
    </citation>
    <scope>NUCLEOTIDE SEQUENCE [LARGE SCALE GENOMIC DNA]</scope>
    <source>
        <strain evidence="2 3">N8-3</strain>
    </source>
</reference>
<evidence type="ECO:0008006" key="4">
    <source>
        <dbReference type="Google" id="ProtNLM"/>
    </source>
</evidence>
<feature type="region of interest" description="Disordered" evidence="1">
    <location>
        <begin position="41"/>
        <end position="66"/>
    </location>
</feature>
<organism evidence="2 3">
    <name type="scientific">Streptacidiphilus cavernicola</name>
    <dbReference type="NCBI Taxonomy" id="3342716"/>
    <lineage>
        <taxon>Bacteria</taxon>
        <taxon>Bacillati</taxon>
        <taxon>Actinomycetota</taxon>
        <taxon>Actinomycetes</taxon>
        <taxon>Kitasatosporales</taxon>
        <taxon>Streptomycetaceae</taxon>
        <taxon>Streptacidiphilus</taxon>
    </lineage>
</organism>
<dbReference type="RefSeq" id="WP_380540610.1">
    <property type="nucleotide sequence ID" value="NZ_JBHFAB010000023.1"/>
</dbReference>
<accession>A0ABV6W266</accession>
<proteinExistence type="predicted"/>
<keyword evidence="3" id="KW-1185">Reference proteome</keyword>
<gene>
    <name evidence="2" type="ORF">ACEZDE_26055</name>
</gene>
<evidence type="ECO:0000256" key="1">
    <source>
        <dbReference type="SAM" id="MobiDB-lite"/>
    </source>
</evidence>
<feature type="compositionally biased region" description="Basic and acidic residues" evidence="1">
    <location>
        <begin position="55"/>
        <end position="66"/>
    </location>
</feature>
<name>A0ABV6W266_9ACTN</name>
<sequence>MPDRPNWLHMQPTTFGRAAFKPVQEALILDDPGPDAVGTAALPGLGGGDSLFGGADHEPQHKVSHS</sequence>
<dbReference type="EMBL" id="JBHFAB010000023">
    <property type="protein sequence ID" value="MFC1420075.1"/>
    <property type="molecule type" value="Genomic_DNA"/>
</dbReference>
<dbReference type="Proteomes" id="UP001592531">
    <property type="component" value="Unassembled WGS sequence"/>
</dbReference>